<keyword evidence="3 5" id="KW-0807">Transducer</keyword>
<organism evidence="10 11">
    <name type="scientific">Nitrincola tibetensis</name>
    <dbReference type="NCBI Taxonomy" id="2219697"/>
    <lineage>
        <taxon>Bacteria</taxon>
        <taxon>Pseudomonadati</taxon>
        <taxon>Pseudomonadota</taxon>
        <taxon>Gammaproteobacteria</taxon>
        <taxon>Oceanospirillales</taxon>
        <taxon>Oceanospirillaceae</taxon>
        <taxon>Nitrincola</taxon>
    </lineage>
</organism>
<dbReference type="Gene3D" id="1.20.120.1530">
    <property type="match status" value="1"/>
</dbReference>
<evidence type="ECO:0000259" key="9">
    <source>
        <dbReference type="PROSITE" id="PS50885"/>
    </source>
</evidence>
<feature type="domain" description="HAMP" evidence="9">
    <location>
        <begin position="397"/>
        <end position="456"/>
    </location>
</feature>
<proteinExistence type="inferred from homology"/>
<comment type="subcellular location">
    <subcellularLocation>
        <location evidence="1">Membrane</location>
    </subcellularLocation>
</comment>
<dbReference type="GO" id="GO:0006935">
    <property type="term" value="P:chemotaxis"/>
    <property type="evidence" value="ECO:0007669"/>
    <property type="project" value="TreeGrafter"/>
</dbReference>
<dbReference type="InterPro" id="IPR051310">
    <property type="entry name" value="MCP_chemotaxis"/>
</dbReference>
<evidence type="ECO:0000256" key="4">
    <source>
        <dbReference type="ARBA" id="ARBA00029447"/>
    </source>
</evidence>
<comment type="caution">
    <text evidence="10">The sequence shown here is derived from an EMBL/GenBank/DDBJ whole genome shotgun (WGS) entry which is preliminary data.</text>
</comment>
<evidence type="ECO:0000256" key="5">
    <source>
        <dbReference type="PROSITE-ProRule" id="PRU00284"/>
    </source>
</evidence>
<dbReference type="FunFam" id="1.10.287.950:FF:000001">
    <property type="entry name" value="Methyl-accepting chemotaxis sensory transducer"/>
    <property type="match status" value="1"/>
</dbReference>
<comment type="similarity">
    <text evidence="4">Belongs to the methyl-accepting chemotaxis (MCP) protein family.</text>
</comment>
<dbReference type="SMART" id="SM00304">
    <property type="entry name" value="HAMP"/>
    <property type="match status" value="3"/>
</dbReference>
<dbReference type="Proteomes" id="UP000250744">
    <property type="component" value="Unassembled WGS sequence"/>
</dbReference>
<keyword evidence="6" id="KW-0175">Coiled coil</keyword>
<dbReference type="InterPro" id="IPR003660">
    <property type="entry name" value="HAMP_dom"/>
</dbReference>
<keyword evidence="11" id="KW-1185">Reference proteome</keyword>
<dbReference type="GO" id="GO:0007165">
    <property type="term" value="P:signal transduction"/>
    <property type="evidence" value="ECO:0007669"/>
    <property type="project" value="UniProtKB-KW"/>
</dbReference>
<feature type="coiled-coil region" evidence="6">
    <location>
        <begin position="661"/>
        <end position="706"/>
    </location>
</feature>
<reference evidence="10 11" key="1">
    <citation type="submission" date="2018-06" db="EMBL/GenBank/DDBJ databases">
        <title>Nitrincola tibetense sp. nov., isolated from Lake XuguoCo on Tibetan Plateau.</title>
        <authorList>
            <person name="Xing P."/>
        </authorList>
    </citation>
    <scope>NUCLEOTIDE SEQUENCE [LARGE SCALE GENOMIC DNA]</scope>
    <source>
        <strain evidence="11">xg18</strain>
    </source>
</reference>
<sequence length="750" mass="80969">MYIKTKISVGFSAVALIALLLGGLGYFGASRSQASIEQLGLVRLAGVQSVLEMQVSLAEVVTSMRTLMNTHATLTEKQREYERIELGRAAYREALSAYEQLPKSEDEAREWGLFTETLPAWVEANNAILALHQQVDRQLSMNSLADVGALQQQIAAQTMGQTLVYQTQSFNYLNNVVRMNMDAAALNVDEDLAKATQLKLLSLFAMILGVLLSAVLGIRITRDITRPLQLLVTSVKHVSQSSDFSHQVAYSKKDEVGEVVESFNHLLDSQKQALQEASETVASLASGDFSLRVKRHYEGDLAKLKEGINASADTIVLTMNELGKVMQALKQGQFDIQISPDLVSGEFRRMLEDASQGTRALRNSIDDIIKVMSATQSGHFNERVNADASGDLLKLKEMINASVVALHNAIEDISRVMVAQSKGDLTQTIATQYPGDLGVLTSAANHTAEKLQEVILRIRLAVEAVNTAAAEIAMGNTDLSQRTEEQASSLEETASSLEELTSTVKMNADNARQANVLAQTASRIAEEGGIKARTVEKTMDAITDSSKKIADITSLIDGIAFQTNILALNAAVEAARAGEQGRGFAVVASEVRALAQRSAAAAKEIKELIAQSSDIVKTGNTLVKETGLTIQEIVESVKRVTDLMADISAASEEQSQGIAQVNQAVLQMDEVTQQNAALVEEAAAAAESLEEQAQSLKESVALFKLEGGQTNAGLYPAAKMQKNLPSPTPSSAKLNALSRQTARDDEWEEF</sequence>
<feature type="domain" description="HAMP" evidence="9">
    <location>
        <begin position="276"/>
        <end position="320"/>
    </location>
</feature>
<feature type="region of interest" description="Disordered" evidence="7">
    <location>
        <begin position="720"/>
        <end position="750"/>
    </location>
</feature>
<feature type="compositionally biased region" description="Polar residues" evidence="7">
    <location>
        <begin position="723"/>
        <end position="740"/>
    </location>
</feature>
<dbReference type="Pfam" id="PF00015">
    <property type="entry name" value="MCPsignal"/>
    <property type="match status" value="1"/>
</dbReference>
<dbReference type="CDD" id="cd06225">
    <property type="entry name" value="HAMP"/>
    <property type="match status" value="1"/>
</dbReference>
<dbReference type="SUPFAM" id="SSF58104">
    <property type="entry name" value="Methyl-accepting chemotaxis protein (MCP) signaling domain"/>
    <property type="match status" value="1"/>
</dbReference>
<dbReference type="GO" id="GO:0005886">
    <property type="term" value="C:plasma membrane"/>
    <property type="evidence" value="ECO:0007669"/>
    <property type="project" value="TreeGrafter"/>
</dbReference>
<dbReference type="Pfam" id="PF18947">
    <property type="entry name" value="HAMP_2"/>
    <property type="match status" value="1"/>
</dbReference>
<dbReference type="SUPFAM" id="SSF158472">
    <property type="entry name" value="HAMP domain-like"/>
    <property type="match status" value="1"/>
</dbReference>
<gene>
    <name evidence="10" type="ORF">DN062_16765</name>
</gene>
<dbReference type="GO" id="GO:0004888">
    <property type="term" value="F:transmembrane signaling receptor activity"/>
    <property type="evidence" value="ECO:0007669"/>
    <property type="project" value="TreeGrafter"/>
</dbReference>
<protein>
    <recommendedName>
        <fullName evidence="12">Methyl-accepting chemotaxis protein</fullName>
    </recommendedName>
</protein>
<dbReference type="OrthoDB" id="9765776at2"/>
<evidence type="ECO:0000256" key="2">
    <source>
        <dbReference type="ARBA" id="ARBA00022481"/>
    </source>
</evidence>
<name>A0A364NHX0_9GAMM</name>
<dbReference type="Gene3D" id="6.10.340.10">
    <property type="match status" value="1"/>
</dbReference>
<dbReference type="PROSITE" id="PS50111">
    <property type="entry name" value="CHEMOTAXIS_TRANSDUC_2"/>
    <property type="match status" value="1"/>
</dbReference>
<dbReference type="AlphaFoldDB" id="A0A364NHX0"/>
<feature type="domain" description="Methyl-accepting transducer" evidence="8">
    <location>
        <begin position="461"/>
        <end position="690"/>
    </location>
</feature>
<dbReference type="Gene3D" id="1.10.287.950">
    <property type="entry name" value="Methyl-accepting chemotaxis protein"/>
    <property type="match status" value="1"/>
</dbReference>
<keyword evidence="2" id="KW-0488">Methylation</keyword>
<evidence type="ECO:0000256" key="6">
    <source>
        <dbReference type="SAM" id="Coils"/>
    </source>
</evidence>
<accession>A0A364NHX0</accession>
<evidence type="ECO:0000259" key="8">
    <source>
        <dbReference type="PROSITE" id="PS50111"/>
    </source>
</evidence>
<evidence type="ECO:0008006" key="12">
    <source>
        <dbReference type="Google" id="ProtNLM"/>
    </source>
</evidence>
<dbReference type="EMBL" id="QKRX01000018">
    <property type="protein sequence ID" value="RAU16676.1"/>
    <property type="molecule type" value="Genomic_DNA"/>
</dbReference>
<evidence type="ECO:0000256" key="7">
    <source>
        <dbReference type="SAM" id="MobiDB-lite"/>
    </source>
</evidence>
<feature type="domain" description="HAMP" evidence="9">
    <location>
        <begin position="222"/>
        <end position="275"/>
    </location>
</feature>
<dbReference type="SMART" id="SM00283">
    <property type="entry name" value="MA"/>
    <property type="match status" value="1"/>
</dbReference>
<dbReference type="PROSITE" id="PS50885">
    <property type="entry name" value="HAMP"/>
    <property type="match status" value="3"/>
</dbReference>
<evidence type="ECO:0000313" key="10">
    <source>
        <dbReference type="EMBL" id="RAU16676.1"/>
    </source>
</evidence>
<dbReference type="Pfam" id="PF12729">
    <property type="entry name" value="4HB_MCP_1"/>
    <property type="match status" value="1"/>
</dbReference>
<evidence type="ECO:0000256" key="3">
    <source>
        <dbReference type="ARBA" id="ARBA00023224"/>
    </source>
</evidence>
<evidence type="ECO:0000256" key="1">
    <source>
        <dbReference type="ARBA" id="ARBA00004370"/>
    </source>
</evidence>
<evidence type="ECO:0000313" key="11">
    <source>
        <dbReference type="Proteomes" id="UP000250744"/>
    </source>
</evidence>
<dbReference type="InterPro" id="IPR004089">
    <property type="entry name" value="MCPsignal_dom"/>
</dbReference>
<dbReference type="CDD" id="cd11386">
    <property type="entry name" value="MCP_signal"/>
    <property type="match status" value="1"/>
</dbReference>
<dbReference type="PANTHER" id="PTHR43531">
    <property type="entry name" value="PROTEIN ICFG"/>
    <property type="match status" value="1"/>
</dbReference>
<dbReference type="InterPro" id="IPR024478">
    <property type="entry name" value="HlyB_4HB_MCP"/>
</dbReference>
<dbReference type="RefSeq" id="WP_112160452.1">
    <property type="nucleotide sequence ID" value="NZ_QKRX01000018.1"/>
</dbReference>
<dbReference type="PANTHER" id="PTHR43531:SF14">
    <property type="entry name" value="METHYL-ACCEPTING CHEMOTAXIS PROTEIN I-RELATED"/>
    <property type="match status" value="1"/>
</dbReference>